<dbReference type="EMBL" id="PSQE01000006">
    <property type="protein sequence ID" value="RHN52215.1"/>
    <property type="molecule type" value="Genomic_DNA"/>
</dbReference>
<gene>
    <name evidence="1" type="ORF">MtrunA17_Chr6g0478051</name>
</gene>
<proteinExistence type="predicted"/>
<comment type="caution">
    <text evidence="1">The sequence shown here is derived from an EMBL/GenBank/DDBJ whole genome shotgun (WGS) entry which is preliminary data.</text>
</comment>
<sequence>MKEHNTHSQLHPASKFPSFLLSLCLNQFTNLPWRFPYPTSHFMLLCFKKVWRKQWCLLQGFNPAAEGMNNLLSFKGLEALD</sequence>
<accession>A0A396HLM5</accession>
<name>A0A396HLM5_MEDTR</name>
<dbReference type="Proteomes" id="UP000265566">
    <property type="component" value="Chromosome 6"/>
</dbReference>
<reference evidence="1" key="1">
    <citation type="journal article" date="2018" name="Nat. Plants">
        <title>Whole-genome landscape of Medicago truncatula symbiotic genes.</title>
        <authorList>
            <person name="Pecrix Y."/>
            <person name="Gamas P."/>
            <person name="Carrere S."/>
        </authorList>
    </citation>
    <scope>NUCLEOTIDE SEQUENCE</scope>
    <source>
        <tissue evidence="1">Leaves</tissue>
    </source>
</reference>
<protein>
    <submittedName>
        <fullName evidence="1">Uncharacterized protein</fullName>
    </submittedName>
</protein>
<dbReference type="AlphaFoldDB" id="A0A396HLM5"/>
<evidence type="ECO:0000313" key="1">
    <source>
        <dbReference type="EMBL" id="RHN52215.1"/>
    </source>
</evidence>
<dbReference type="Gramene" id="rna36862">
    <property type="protein sequence ID" value="RHN52215.1"/>
    <property type="gene ID" value="gene36862"/>
</dbReference>
<organism evidence="1">
    <name type="scientific">Medicago truncatula</name>
    <name type="common">Barrel medic</name>
    <name type="synonym">Medicago tribuloides</name>
    <dbReference type="NCBI Taxonomy" id="3880"/>
    <lineage>
        <taxon>Eukaryota</taxon>
        <taxon>Viridiplantae</taxon>
        <taxon>Streptophyta</taxon>
        <taxon>Embryophyta</taxon>
        <taxon>Tracheophyta</taxon>
        <taxon>Spermatophyta</taxon>
        <taxon>Magnoliopsida</taxon>
        <taxon>eudicotyledons</taxon>
        <taxon>Gunneridae</taxon>
        <taxon>Pentapetalae</taxon>
        <taxon>rosids</taxon>
        <taxon>fabids</taxon>
        <taxon>Fabales</taxon>
        <taxon>Fabaceae</taxon>
        <taxon>Papilionoideae</taxon>
        <taxon>50 kb inversion clade</taxon>
        <taxon>NPAAA clade</taxon>
        <taxon>Hologalegina</taxon>
        <taxon>IRL clade</taxon>
        <taxon>Trifolieae</taxon>
        <taxon>Medicago</taxon>
    </lineage>
</organism>